<gene>
    <name evidence="1" type="ORF">CSAL01_01668</name>
</gene>
<dbReference type="AlphaFoldDB" id="A0A135S134"/>
<reference evidence="1 2" key="1">
    <citation type="submission" date="2014-02" db="EMBL/GenBank/DDBJ databases">
        <title>The genome sequence of Colletotrichum salicis CBS 607.94.</title>
        <authorList>
            <person name="Baroncelli R."/>
            <person name="Thon M.R."/>
        </authorList>
    </citation>
    <scope>NUCLEOTIDE SEQUENCE [LARGE SCALE GENOMIC DNA]</scope>
    <source>
        <strain evidence="1 2">CBS 607.94</strain>
    </source>
</reference>
<evidence type="ECO:0000313" key="1">
    <source>
        <dbReference type="EMBL" id="KXH29457.1"/>
    </source>
</evidence>
<accession>A0A135S134</accession>
<sequence length="163" mass="17704">MNHQVFLTSGQRYSVPISVGRTREMTCRVPLIPPSSSFTISFGHEGTAPVHRPQILYIQDPGSAPVLFLVNHLHESSGELGISVMVPSLFDPYFPFRFRSCRSFKAMAAGGAAVGFGVDFGVDFGVELGVVFRLFLLEAGDTVNRDFAPASVRRAWAGGDVLL</sequence>
<proteinExistence type="predicted"/>
<comment type="caution">
    <text evidence="1">The sequence shown here is derived from an EMBL/GenBank/DDBJ whole genome shotgun (WGS) entry which is preliminary data.</text>
</comment>
<name>A0A135S134_9PEZI</name>
<dbReference type="EMBL" id="JFFI01002594">
    <property type="protein sequence ID" value="KXH29457.1"/>
    <property type="molecule type" value="Genomic_DNA"/>
</dbReference>
<keyword evidence="2" id="KW-1185">Reference proteome</keyword>
<protein>
    <submittedName>
        <fullName evidence="1">Uncharacterized protein</fullName>
    </submittedName>
</protein>
<organism evidence="1 2">
    <name type="scientific">Colletotrichum salicis</name>
    <dbReference type="NCBI Taxonomy" id="1209931"/>
    <lineage>
        <taxon>Eukaryota</taxon>
        <taxon>Fungi</taxon>
        <taxon>Dikarya</taxon>
        <taxon>Ascomycota</taxon>
        <taxon>Pezizomycotina</taxon>
        <taxon>Sordariomycetes</taxon>
        <taxon>Hypocreomycetidae</taxon>
        <taxon>Glomerellales</taxon>
        <taxon>Glomerellaceae</taxon>
        <taxon>Colletotrichum</taxon>
        <taxon>Colletotrichum acutatum species complex</taxon>
    </lineage>
</organism>
<evidence type="ECO:0000313" key="2">
    <source>
        <dbReference type="Proteomes" id="UP000070121"/>
    </source>
</evidence>
<dbReference type="Proteomes" id="UP000070121">
    <property type="component" value="Unassembled WGS sequence"/>
</dbReference>